<gene>
    <name evidence="2" type="ORF">FHR34_000968</name>
</gene>
<reference evidence="2 3" key="1">
    <citation type="submission" date="2020-08" db="EMBL/GenBank/DDBJ databases">
        <title>Sequencing the genomes of 1000 actinobacteria strains.</title>
        <authorList>
            <person name="Klenk H.-P."/>
        </authorList>
    </citation>
    <scope>NUCLEOTIDE SEQUENCE [LARGE SCALE GENOMIC DNA]</scope>
    <source>
        <strain evidence="2 3">DSM 41654</strain>
    </source>
</reference>
<feature type="compositionally biased region" description="Basic and acidic residues" evidence="1">
    <location>
        <begin position="170"/>
        <end position="180"/>
    </location>
</feature>
<dbReference type="Proteomes" id="UP000540506">
    <property type="component" value="Unassembled WGS sequence"/>
</dbReference>
<name>A0A7W7VU11_KITKI</name>
<evidence type="ECO:0000313" key="3">
    <source>
        <dbReference type="Proteomes" id="UP000540506"/>
    </source>
</evidence>
<feature type="compositionally biased region" description="Low complexity" evidence="1">
    <location>
        <begin position="110"/>
        <end position="119"/>
    </location>
</feature>
<comment type="caution">
    <text evidence="2">The sequence shown here is derived from an EMBL/GenBank/DDBJ whole genome shotgun (WGS) entry which is preliminary data.</text>
</comment>
<dbReference type="AlphaFoldDB" id="A0A7W7VU11"/>
<organism evidence="2 3">
    <name type="scientific">Kitasatospora kifunensis</name>
    <name type="common">Streptomyces kifunensis</name>
    <dbReference type="NCBI Taxonomy" id="58351"/>
    <lineage>
        <taxon>Bacteria</taxon>
        <taxon>Bacillati</taxon>
        <taxon>Actinomycetota</taxon>
        <taxon>Actinomycetes</taxon>
        <taxon>Kitasatosporales</taxon>
        <taxon>Streptomycetaceae</taxon>
        <taxon>Kitasatospora</taxon>
    </lineage>
</organism>
<dbReference type="EMBL" id="JACHJV010000001">
    <property type="protein sequence ID" value="MBB4921975.1"/>
    <property type="molecule type" value="Genomic_DNA"/>
</dbReference>
<proteinExistence type="predicted"/>
<keyword evidence="3" id="KW-1185">Reference proteome</keyword>
<accession>A0A7W7VU11</accession>
<feature type="region of interest" description="Disordered" evidence="1">
    <location>
        <begin position="74"/>
        <end position="195"/>
    </location>
</feature>
<protein>
    <submittedName>
        <fullName evidence="2">Uncharacterized protein</fullName>
    </submittedName>
</protein>
<evidence type="ECO:0000256" key="1">
    <source>
        <dbReference type="SAM" id="MobiDB-lite"/>
    </source>
</evidence>
<dbReference type="Pfam" id="PF14440">
    <property type="entry name" value="XOO_2897-deam"/>
    <property type="match status" value="1"/>
</dbReference>
<sequence length="328" mass="36288">MSNQVNKALADSAKKVVKAVADDGAKAVKDFYHSTANNLKKVATNTAETDAKHSEELLKIHPREPSRDELRKALDEDGAKPVYLLGDRGKVQKLTSKGPVDLTEEDRKLLGAPLKLAGANKDTLPQRPKNPHNPYAWPESTPEEKAARPRKKSTEVPVNGDELSRATSLARHEAVSKREAGSYGNYGPRSKGVKGGEQVFRSNNYAAVRVAYHDGEKEREFILVGRSSNPVHSEKVLGIPFLENGTAHHIKDLYTERAPCSESSDCSAWVQKFMPHVNVTHSIEYGPGDDSVARGNREMEDRLNRMLPGLRHPSRSPWTNFKGLHPSH</sequence>
<evidence type="ECO:0000313" key="2">
    <source>
        <dbReference type="EMBL" id="MBB4921975.1"/>
    </source>
</evidence>
<dbReference type="InterPro" id="IPR032722">
    <property type="entry name" value="Deaminase_XOO_2897"/>
</dbReference>
<dbReference type="RefSeq" id="WP_184934225.1">
    <property type="nucleotide sequence ID" value="NZ_JACHJV010000001.1"/>
</dbReference>